<comment type="caution">
    <text evidence="1">The sequence shown here is derived from an EMBL/GenBank/DDBJ whole genome shotgun (WGS) entry which is preliminary data.</text>
</comment>
<dbReference type="EMBL" id="JAIWYP010000004">
    <property type="protein sequence ID" value="KAH3836166.1"/>
    <property type="molecule type" value="Genomic_DNA"/>
</dbReference>
<gene>
    <name evidence="1" type="ORF">DPMN_109536</name>
</gene>
<name>A0A9D4KAR7_DREPO</name>
<keyword evidence="2" id="KW-1185">Reference proteome</keyword>
<evidence type="ECO:0000313" key="2">
    <source>
        <dbReference type="Proteomes" id="UP000828390"/>
    </source>
</evidence>
<protein>
    <submittedName>
        <fullName evidence="1">Uncharacterized protein</fullName>
    </submittedName>
</protein>
<dbReference type="AlphaFoldDB" id="A0A9D4KAR7"/>
<accession>A0A9D4KAR7</accession>
<proteinExistence type="predicted"/>
<reference evidence="1" key="1">
    <citation type="journal article" date="2019" name="bioRxiv">
        <title>The Genome of the Zebra Mussel, Dreissena polymorpha: A Resource for Invasive Species Research.</title>
        <authorList>
            <person name="McCartney M.A."/>
            <person name="Auch B."/>
            <person name="Kono T."/>
            <person name="Mallez S."/>
            <person name="Zhang Y."/>
            <person name="Obille A."/>
            <person name="Becker A."/>
            <person name="Abrahante J.E."/>
            <person name="Garbe J."/>
            <person name="Badalamenti J.P."/>
            <person name="Herman A."/>
            <person name="Mangelson H."/>
            <person name="Liachko I."/>
            <person name="Sullivan S."/>
            <person name="Sone E.D."/>
            <person name="Koren S."/>
            <person name="Silverstein K.A.T."/>
            <person name="Beckman K.B."/>
            <person name="Gohl D.M."/>
        </authorList>
    </citation>
    <scope>NUCLEOTIDE SEQUENCE</scope>
    <source>
        <strain evidence="1">Duluth1</strain>
        <tissue evidence="1">Whole animal</tissue>
    </source>
</reference>
<sequence>MKHFPACKGLSPIFTERDSSVFVMPGKDVHVLWAGLLLLSSAGCVPAHQSNTGPYASENESNGETLMKACVSIVVPD</sequence>
<evidence type="ECO:0000313" key="1">
    <source>
        <dbReference type="EMBL" id="KAH3836166.1"/>
    </source>
</evidence>
<reference evidence="1" key="2">
    <citation type="submission" date="2020-11" db="EMBL/GenBank/DDBJ databases">
        <authorList>
            <person name="McCartney M.A."/>
            <person name="Auch B."/>
            <person name="Kono T."/>
            <person name="Mallez S."/>
            <person name="Becker A."/>
            <person name="Gohl D.M."/>
            <person name="Silverstein K.A.T."/>
            <person name="Koren S."/>
            <person name="Bechman K.B."/>
            <person name="Herman A."/>
            <person name="Abrahante J.E."/>
            <person name="Garbe J."/>
        </authorList>
    </citation>
    <scope>NUCLEOTIDE SEQUENCE</scope>
    <source>
        <strain evidence="1">Duluth1</strain>
        <tissue evidence="1">Whole animal</tissue>
    </source>
</reference>
<organism evidence="1 2">
    <name type="scientific">Dreissena polymorpha</name>
    <name type="common">Zebra mussel</name>
    <name type="synonym">Mytilus polymorpha</name>
    <dbReference type="NCBI Taxonomy" id="45954"/>
    <lineage>
        <taxon>Eukaryota</taxon>
        <taxon>Metazoa</taxon>
        <taxon>Spiralia</taxon>
        <taxon>Lophotrochozoa</taxon>
        <taxon>Mollusca</taxon>
        <taxon>Bivalvia</taxon>
        <taxon>Autobranchia</taxon>
        <taxon>Heteroconchia</taxon>
        <taxon>Euheterodonta</taxon>
        <taxon>Imparidentia</taxon>
        <taxon>Neoheterodontei</taxon>
        <taxon>Myida</taxon>
        <taxon>Dreissenoidea</taxon>
        <taxon>Dreissenidae</taxon>
        <taxon>Dreissena</taxon>
    </lineage>
</organism>
<dbReference type="Proteomes" id="UP000828390">
    <property type="component" value="Unassembled WGS sequence"/>
</dbReference>